<dbReference type="InterPro" id="IPR045518">
    <property type="entry name" value="2EXR"/>
</dbReference>
<proteinExistence type="predicted"/>
<sequence>MSPLKLTTSVDGNIDTVFQLAEIFEPVLSLDFSPSHPKAVTQPRSRKTQSSALPTAFHRFAALPNTVRKGIWRLAFLDTQAPRLVEIRAHVEENLLWEIDCETIVFPEPTGSRVVRWMEVNPRDNCVIERVCRESRAVVEETWDFCFADRHSEDVEMIEELRDQNGVAQVRYLDRKVMEKRLGFDFRRGIRFLSDRDTIYLRTRDHETRKALQDARASMLELSCVKKVAIDIFWKEHYLLEKQLFEGWRGDDKEADLKQRFPTPESRYVREEPILKELKELTLVMDVSPLKRESCPMMPSPPSRYLGNIFLGTQIVDGEIINNEAFDIKMYSVIERLEKYEMVRSGDLKVELFGERDLTTFAEGERLEMARLRQLVLCKHRKSSRVGCEKGF</sequence>
<name>A0A5N6JZ73_MONLA</name>
<accession>A0A5N6JZ73</accession>
<keyword evidence="3" id="KW-1185">Reference proteome</keyword>
<dbReference type="Pfam" id="PF20150">
    <property type="entry name" value="2EXR"/>
    <property type="match status" value="1"/>
</dbReference>
<dbReference type="OrthoDB" id="3515428at2759"/>
<comment type="caution">
    <text evidence="2">The sequence shown here is derived from an EMBL/GenBank/DDBJ whole genome shotgun (WGS) entry which is preliminary data.</text>
</comment>
<dbReference type="EMBL" id="VIGI01000011">
    <property type="protein sequence ID" value="KAB8294325.1"/>
    <property type="molecule type" value="Genomic_DNA"/>
</dbReference>
<evidence type="ECO:0000313" key="3">
    <source>
        <dbReference type="Proteomes" id="UP000326757"/>
    </source>
</evidence>
<feature type="domain" description="2EXR" evidence="1">
    <location>
        <begin position="57"/>
        <end position="152"/>
    </location>
</feature>
<organism evidence="2 3">
    <name type="scientific">Monilinia laxa</name>
    <name type="common">Brown rot fungus</name>
    <name type="synonym">Sclerotinia laxa</name>
    <dbReference type="NCBI Taxonomy" id="61186"/>
    <lineage>
        <taxon>Eukaryota</taxon>
        <taxon>Fungi</taxon>
        <taxon>Dikarya</taxon>
        <taxon>Ascomycota</taxon>
        <taxon>Pezizomycotina</taxon>
        <taxon>Leotiomycetes</taxon>
        <taxon>Helotiales</taxon>
        <taxon>Sclerotiniaceae</taxon>
        <taxon>Monilinia</taxon>
    </lineage>
</organism>
<protein>
    <recommendedName>
        <fullName evidence="1">2EXR domain-containing protein</fullName>
    </recommendedName>
</protein>
<gene>
    <name evidence="2" type="ORF">EYC80_009743</name>
</gene>
<dbReference type="AlphaFoldDB" id="A0A5N6JZ73"/>
<evidence type="ECO:0000313" key="2">
    <source>
        <dbReference type="EMBL" id="KAB8294325.1"/>
    </source>
</evidence>
<dbReference type="Proteomes" id="UP000326757">
    <property type="component" value="Unassembled WGS sequence"/>
</dbReference>
<evidence type="ECO:0000259" key="1">
    <source>
        <dbReference type="Pfam" id="PF20150"/>
    </source>
</evidence>
<reference evidence="2 3" key="1">
    <citation type="submission" date="2019-06" db="EMBL/GenBank/DDBJ databases">
        <title>Genome Sequence of the Brown Rot Fungal Pathogen Monilinia laxa.</title>
        <authorList>
            <person name="De Miccolis Angelini R.M."/>
            <person name="Landi L."/>
            <person name="Abate D."/>
            <person name="Pollastro S."/>
            <person name="Romanazzi G."/>
            <person name="Faretra F."/>
        </authorList>
    </citation>
    <scope>NUCLEOTIDE SEQUENCE [LARGE SCALE GENOMIC DNA]</scope>
    <source>
        <strain evidence="2 3">Mlax316</strain>
    </source>
</reference>